<dbReference type="EMBL" id="AP023440">
    <property type="protein sequence ID" value="BCL26973.1"/>
    <property type="molecule type" value="Genomic_DNA"/>
</dbReference>
<feature type="region of interest" description="Disordered" evidence="1">
    <location>
        <begin position="1"/>
        <end position="48"/>
    </location>
</feature>
<evidence type="ECO:0000313" key="2">
    <source>
        <dbReference type="EMBL" id="BCL26973.1"/>
    </source>
</evidence>
<protein>
    <submittedName>
        <fullName evidence="2">Uncharacterized protein</fullName>
    </submittedName>
</protein>
<feature type="compositionally biased region" description="Low complexity" evidence="1">
    <location>
        <begin position="8"/>
        <end position="28"/>
    </location>
</feature>
<gene>
    <name evidence="2" type="ORF">GCM10017557_18320</name>
</gene>
<accession>A0A7G1NUE6</accession>
<dbReference type="AlphaFoldDB" id="A0A7G1NUE6"/>
<name>A0A7G1NUE6_9ACTN</name>
<organism evidence="2 3">
    <name type="scientific">Streptomyces aurantiacus</name>
    <dbReference type="NCBI Taxonomy" id="47760"/>
    <lineage>
        <taxon>Bacteria</taxon>
        <taxon>Bacillati</taxon>
        <taxon>Actinomycetota</taxon>
        <taxon>Actinomycetes</taxon>
        <taxon>Kitasatosporales</taxon>
        <taxon>Streptomycetaceae</taxon>
        <taxon>Streptomyces</taxon>
        <taxon>Streptomyces aurantiacus group</taxon>
    </lineage>
</organism>
<evidence type="ECO:0000256" key="1">
    <source>
        <dbReference type="SAM" id="MobiDB-lite"/>
    </source>
</evidence>
<proteinExistence type="predicted"/>
<dbReference type="KEGG" id="sgm:GCM10017557_18320"/>
<dbReference type="RefSeq" id="WP_198427920.1">
    <property type="nucleotide sequence ID" value="NZ_AP023440.1"/>
</dbReference>
<reference evidence="2 3" key="1">
    <citation type="journal article" date="2014" name="Int. J. Syst. Evol. Microbiol.">
        <title>Complete genome sequence of Corynebacterium casei LMG S-19264T (=DSM 44701T), isolated from a smear-ripened cheese.</title>
        <authorList>
            <consortium name="US DOE Joint Genome Institute (JGI-PGF)"/>
            <person name="Walter F."/>
            <person name="Albersmeier A."/>
            <person name="Kalinowski J."/>
            <person name="Ruckert C."/>
        </authorList>
    </citation>
    <scope>NUCLEOTIDE SEQUENCE [LARGE SCALE GENOMIC DNA]</scope>
    <source>
        <strain evidence="2 3">JCM 4677</strain>
    </source>
</reference>
<evidence type="ECO:0000313" key="3">
    <source>
        <dbReference type="Proteomes" id="UP000516444"/>
    </source>
</evidence>
<sequence length="48" mass="4724">MNGLRSEANTASTTPNAPTVAPTTGAGALSPHSCRVLASGGKRALTTE</sequence>
<keyword evidence="3" id="KW-1185">Reference proteome</keyword>
<dbReference type="Proteomes" id="UP000516444">
    <property type="component" value="Chromosome"/>
</dbReference>